<sequence>MANVVGVNYKIPQGQYKIKEGPQSPASQKPLTTVAIRQDLEQRVQRISSDYINDVLEENTNYHTQLISDYNTNLGRKKYDAETSLGIHGFDERNERGSRLLNILQEHGLYSMNYFFVKRLQRKWTWISPDGKPKNDMDYIITNRKEKVYDVES</sequence>
<dbReference type="Proteomes" id="UP000019118">
    <property type="component" value="Unassembled WGS sequence"/>
</dbReference>
<dbReference type="InterPro" id="IPR036691">
    <property type="entry name" value="Endo/exonu/phosph_ase_sf"/>
</dbReference>
<keyword evidence="2" id="KW-1185">Reference proteome</keyword>
<evidence type="ECO:0000313" key="1">
    <source>
        <dbReference type="EnsemblMetazoa" id="XP_019766417.1"/>
    </source>
</evidence>
<dbReference type="Gene3D" id="3.60.10.10">
    <property type="entry name" value="Endonuclease/exonuclease/phosphatase"/>
    <property type="match status" value="1"/>
</dbReference>
<evidence type="ECO:0000313" key="2">
    <source>
        <dbReference type="Proteomes" id="UP000019118"/>
    </source>
</evidence>
<name>A0AAR5PZN4_DENPD</name>
<accession>A0AAR5PZN4</accession>
<reference evidence="1" key="2">
    <citation type="submission" date="2024-08" db="UniProtKB">
        <authorList>
            <consortium name="EnsemblMetazoa"/>
        </authorList>
    </citation>
    <scope>IDENTIFICATION</scope>
</reference>
<dbReference type="AlphaFoldDB" id="A0AAR5PZN4"/>
<reference evidence="2" key="1">
    <citation type="journal article" date="2013" name="Genome Biol.">
        <title>Draft genome of the mountain pine beetle, Dendroctonus ponderosae Hopkins, a major forest pest.</title>
        <authorList>
            <person name="Keeling C.I."/>
            <person name="Yuen M.M."/>
            <person name="Liao N.Y."/>
            <person name="Docking T.R."/>
            <person name="Chan S.K."/>
            <person name="Taylor G.A."/>
            <person name="Palmquist D.L."/>
            <person name="Jackman S.D."/>
            <person name="Nguyen A."/>
            <person name="Li M."/>
            <person name="Henderson H."/>
            <person name="Janes J.K."/>
            <person name="Zhao Y."/>
            <person name="Pandoh P."/>
            <person name="Moore R."/>
            <person name="Sperling F.A."/>
            <person name="Huber D.P."/>
            <person name="Birol I."/>
            <person name="Jones S.J."/>
            <person name="Bohlmann J."/>
        </authorList>
    </citation>
    <scope>NUCLEOTIDE SEQUENCE</scope>
</reference>
<protein>
    <submittedName>
        <fullName evidence="1">Uncharacterized protein</fullName>
    </submittedName>
</protein>
<proteinExistence type="predicted"/>
<dbReference type="EnsemblMetazoa" id="XM_019910858.1">
    <property type="protein sequence ID" value="XP_019766417.1"/>
    <property type="gene ID" value="LOC109541867"/>
</dbReference>
<organism evidence="1 2">
    <name type="scientific">Dendroctonus ponderosae</name>
    <name type="common">Mountain pine beetle</name>
    <dbReference type="NCBI Taxonomy" id="77166"/>
    <lineage>
        <taxon>Eukaryota</taxon>
        <taxon>Metazoa</taxon>
        <taxon>Ecdysozoa</taxon>
        <taxon>Arthropoda</taxon>
        <taxon>Hexapoda</taxon>
        <taxon>Insecta</taxon>
        <taxon>Pterygota</taxon>
        <taxon>Neoptera</taxon>
        <taxon>Endopterygota</taxon>
        <taxon>Coleoptera</taxon>
        <taxon>Polyphaga</taxon>
        <taxon>Cucujiformia</taxon>
        <taxon>Curculionidae</taxon>
        <taxon>Scolytinae</taxon>
        <taxon>Dendroctonus</taxon>
    </lineage>
</organism>